<evidence type="ECO:0000313" key="2">
    <source>
        <dbReference type="EMBL" id="SDG36626.1"/>
    </source>
</evidence>
<keyword evidence="1" id="KW-0732">Signal</keyword>
<reference evidence="3" key="1">
    <citation type="submission" date="2016-10" db="EMBL/GenBank/DDBJ databases">
        <authorList>
            <person name="Varghese N."/>
            <person name="Submissions S."/>
        </authorList>
    </citation>
    <scope>NUCLEOTIDE SEQUENCE [LARGE SCALE GENOMIC DNA]</scope>
    <source>
        <strain evidence="3">DSM 8344</strain>
    </source>
</reference>
<gene>
    <name evidence="2" type="ORF">SAMN05443529_102294</name>
</gene>
<dbReference type="AlphaFoldDB" id="A0A1G7TMR5"/>
<sequence length="180" mass="20897">MKVQQRSLFLVLLLIMLFSFPSVASAKTDEYGYNPQARSFKGTLDNWEAFMRGAPPTPVDWKAKDVIFIERKWDKRFDPMIQGEPPTAPGAWQKAKLWEYLSGDKLGWTWHQALEVVYSPNRPIPGAIVLTPQEMGIEGFYCVVMEEWLVDPHGKKTIVEDFNLKHNIIKRALHWKGWKH</sequence>
<protein>
    <submittedName>
        <fullName evidence="2">Uncharacterized protein</fullName>
    </submittedName>
</protein>
<dbReference type="EMBL" id="FNCP01000002">
    <property type="protein sequence ID" value="SDG36626.1"/>
    <property type="molecule type" value="Genomic_DNA"/>
</dbReference>
<organism evidence="2 3">
    <name type="scientific">Desulfosporosinus hippei DSM 8344</name>
    <dbReference type="NCBI Taxonomy" id="1121419"/>
    <lineage>
        <taxon>Bacteria</taxon>
        <taxon>Bacillati</taxon>
        <taxon>Bacillota</taxon>
        <taxon>Clostridia</taxon>
        <taxon>Eubacteriales</taxon>
        <taxon>Desulfitobacteriaceae</taxon>
        <taxon>Desulfosporosinus</taxon>
    </lineage>
</organism>
<dbReference type="RefSeq" id="WP_092329802.1">
    <property type="nucleotide sequence ID" value="NZ_FNCP01000002.1"/>
</dbReference>
<keyword evidence="3" id="KW-1185">Reference proteome</keyword>
<proteinExistence type="predicted"/>
<accession>A0A1G7TMR5</accession>
<evidence type="ECO:0000256" key="1">
    <source>
        <dbReference type="SAM" id="SignalP"/>
    </source>
</evidence>
<dbReference type="Proteomes" id="UP000198656">
    <property type="component" value="Unassembled WGS sequence"/>
</dbReference>
<feature type="chain" id="PRO_5039361643" evidence="1">
    <location>
        <begin position="25"/>
        <end position="180"/>
    </location>
</feature>
<name>A0A1G7TMR5_9FIRM</name>
<evidence type="ECO:0000313" key="3">
    <source>
        <dbReference type="Proteomes" id="UP000198656"/>
    </source>
</evidence>
<feature type="signal peptide" evidence="1">
    <location>
        <begin position="1"/>
        <end position="24"/>
    </location>
</feature>
<dbReference type="OrthoDB" id="1795877at2"/>